<comment type="caution">
    <text evidence="2">The sequence shown here is derived from an EMBL/GenBank/DDBJ whole genome shotgun (WGS) entry which is preliminary data.</text>
</comment>
<name>A0A937DCW3_9FLAO</name>
<accession>A0A937DCW3</accession>
<feature type="transmembrane region" description="Helical" evidence="1">
    <location>
        <begin position="162"/>
        <end position="181"/>
    </location>
</feature>
<evidence type="ECO:0000313" key="2">
    <source>
        <dbReference type="EMBL" id="MBL0686068.1"/>
    </source>
</evidence>
<protein>
    <recommendedName>
        <fullName evidence="4">TrbL/VirB6 plasmid conjugal transfer protein</fullName>
    </recommendedName>
</protein>
<sequence length="292" mass="33389">MDGTTVLLRLKELLNEFIYDMIDTVFTYGDVMLSTFKWIAFIGVLIKILYNFYYSPNDYWGYISWLPLAALLFHYDVVVIAFFEWSKELDNRISVLENFEKTKHFFESTELDYEENSMFQIGMTILTDIIKSAIFEGVVRLLLFLGFIGSMIAYFYLKIKMFFKLLILTLFGPLNISLSFLNEFKGNYIGWLTKLIEVCTYIPLIYLVDYIGIEMLDKVFSPRVISSGSEMAETLTRQVLGIIFYVGIIFMYLSIPGLVKYALTQGAAAVGNGKKVAALAMLAARKVMTGGV</sequence>
<feature type="transmembrane region" description="Helical" evidence="1">
    <location>
        <begin position="138"/>
        <end position="156"/>
    </location>
</feature>
<keyword evidence="1" id="KW-0812">Transmembrane</keyword>
<evidence type="ECO:0000256" key="1">
    <source>
        <dbReference type="SAM" id="Phobius"/>
    </source>
</evidence>
<evidence type="ECO:0008006" key="4">
    <source>
        <dbReference type="Google" id="ProtNLM"/>
    </source>
</evidence>
<keyword evidence="3" id="KW-1185">Reference proteome</keyword>
<keyword evidence="1" id="KW-0472">Membrane</keyword>
<keyword evidence="1" id="KW-1133">Transmembrane helix</keyword>
<dbReference type="Proteomes" id="UP000651057">
    <property type="component" value="Unassembled WGS sequence"/>
</dbReference>
<evidence type="ECO:0000313" key="3">
    <source>
        <dbReference type="Proteomes" id="UP000651057"/>
    </source>
</evidence>
<proteinExistence type="predicted"/>
<reference evidence="2" key="1">
    <citation type="submission" date="2021-01" db="EMBL/GenBank/DDBJ databases">
        <authorList>
            <person name="Zhong Y.L."/>
        </authorList>
    </citation>
    <scope>NUCLEOTIDE SEQUENCE</scope>
    <source>
        <strain evidence="2">KCTC 23302</strain>
    </source>
</reference>
<gene>
    <name evidence="2" type="ORF">JJQ60_21250</name>
</gene>
<dbReference type="AlphaFoldDB" id="A0A937DCW3"/>
<organism evidence="2 3">
    <name type="scientific">Aquimarina mytili</name>
    <dbReference type="NCBI Taxonomy" id="874423"/>
    <lineage>
        <taxon>Bacteria</taxon>
        <taxon>Pseudomonadati</taxon>
        <taxon>Bacteroidota</taxon>
        <taxon>Flavobacteriia</taxon>
        <taxon>Flavobacteriales</taxon>
        <taxon>Flavobacteriaceae</taxon>
        <taxon>Aquimarina</taxon>
    </lineage>
</organism>
<feature type="transmembrane region" description="Helical" evidence="1">
    <location>
        <begin position="239"/>
        <end position="259"/>
    </location>
</feature>
<dbReference type="EMBL" id="JAERQJ010000017">
    <property type="protein sequence ID" value="MBL0686068.1"/>
    <property type="molecule type" value="Genomic_DNA"/>
</dbReference>
<feature type="transmembrane region" description="Helical" evidence="1">
    <location>
        <begin position="188"/>
        <end position="208"/>
    </location>
</feature>
<dbReference type="RefSeq" id="WP_201924610.1">
    <property type="nucleotide sequence ID" value="NZ_BAABAX010000013.1"/>
</dbReference>
<feature type="transmembrane region" description="Helical" evidence="1">
    <location>
        <begin position="59"/>
        <end position="83"/>
    </location>
</feature>